<dbReference type="GO" id="GO:0036307">
    <property type="term" value="F:23S rRNA (adenine(2030)-N(6))-methyltransferase activity"/>
    <property type="evidence" value="ECO:0007669"/>
    <property type="project" value="UniProtKB-UniRule"/>
</dbReference>
<gene>
    <name evidence="1" type="primary">rlmJ</name>
    <name evidence="2" type="ORF">JCM7686_2555</name>
</gene>
<dbReference type="Proteomes" id="UP000015480">
    <property type="component" value="Chromosome"/>
</dbReference>
<feature type="binding site" evidence="1">
    <location>
        <position position="139"/>
    </location>
    <ligand>
        <name>S-adenosyl-L-methionine</name>
        <dbReference type="ChEBI" id="CHEBI:59789"/>
    </ligand>
</feature>
<dbReference type="PANTHER" id="PTHR37426">
    <property type="entry name" value="RIBOSOMAL RNA LARGE SUBUNIT METHYLTRANSFERASE J"/>
    <property type="match status" value="1"/>
</dbReference>
<dbReference type="InterPro" id="IPR007473">
    <property type="entry name" value="RlmJ"/>
</dbReference>
<comment type="catalytic activity">
    <reaction evidence="1">
        <text>adenosine(2030) in 23S rRNA + S-adenosyl-L-methionine = N(6)-methyladenosine(2030) in 23S rRNA + S-adenosyl-L-homocysteine + H(+)</text>
        <dbReference type="Rhea" id="RHEA:43736"/>
        <dbReference type="Rhea" id="RHEA-COMP:10668"/>
        <dbReference type="Rhea" id="RHEA-COMP:10669"/>
        <dbReference type="ChEBI" id="CHEBI:15378"/>
        <dbReference type="ChEBI" id="CHEBI:57856"/>
        <dbReference type="ChEBI" id="CHEBI:59789"/>
        <dbReference type="ChEBI" id="CHEBI:74411"/>
        <dbReference type="ChEBI" id="CHEBI:74449"/>
        <dbReference type="EC" id="2.1.1.266"/>
    </reaction>
</comment>
<comment type="function">
    <text evidence="1">Specifically methylates the adenine in position 2030 of 23S rRNA.</text>
</comment>
<keyword evidence="3" id="KW-1185">Reference proteome</keyword>
<organism evidence="2 3">
    <name type="scientific">Paracoccus aminophilus JCM 7686</name>
    <dbReference type="NCBI Taxonomy" id="1367847"/>
    <lineage>
        <taxon>Bacteria</taxon>
        <taxon>Pseudomonadati</taxon>
        <taxon>Pseudomonadota</taxon>
        <taxon>Alphaproteobacteria</taxon>
        <taxon>Rhodobacterales</taxon>
        <taxon>Paracoccaceae</taxon>
        <taxon>Paracoccus</taxon>
    </lineage>
</organism>
<feature type="active site" description="Proton acceptor" evidence="1">
    <location>
        <position position="200"/>
    </location>
</feature>
<dbReference type="Gene3D" id="3.40.50.150">
    <property type="entry name" value="Vaccinia Virus protein VP39"/>
    <property type="match status" value="1"/>
</dbReference>
<keyword evidence="1" id="KW-0808">Transferase</keyword>
<name>S5YDU0_PARAH</name>
<dbReference type="Pfam" id="PF04378">
    <property type="entry name" value="RsmJ"/>
    <property type="match status" value="1"/>
</dbReference>
<dbReference type="InterPro" id="IPR029063">
    <property type="entry name" value="SAM-dependent_MTases_sf"/>
</dbReference>
<keyword evidence="1" id="KW-0698">rRNA processing</keyword>
<feature type="binding site" evidence="1">
    <location>
        <position position="82"/>
    </location>
    <ligand>
        <name>S-adenosyl-L-methionine</name>
        <dbReference type="ChEBI" id="CHEBI:59789"/>
    </ligand>
</feature>
<dbReference type="KEGG" id="pami:JCM7686_2555"/>
<dbReference type="GO" id="GO:0005829">
    <property type="term" value="C:cytosol"/>
    <property type="evidence" value="ECO:0007669"/>
    <property type="project" value="TreeGrafter"/>
</dbReference>
<dbReference type="EMBL" id="CP006650">
    <property type="protein sequence ID" value="AGT09623.1"/>
    <property type="molecule type" value="Genomic_DNA"/>
</dbReference>
<comment type="subunit">
    <text evidence="1">Monomer.</text>
</comment>
<keyword evidence="1" id="KW-0694">RNA-binding</keyword>
<dbReference type="PANTHER" id="PTHR37426:SF1">
    <property type="entry name" value="RIBOSOMAL RNA LARGE SUBUNIT METHYLTRANSFERASE J"/>
    <property type="match status" value="1"/>
</dbReference>
<proteinExistence type="inferred from homology"/>
<dbReference type="STRING" id="1367847.JCM7686_2555"/>
<keyword evidence="1" id="KW-0949">S-adenosyl-L-methionine</keyword>
<dbReference type="eggNOG" id="COG2961">
    <property type="taxonomic scope" value="Bacteria"/>
</dbReference>
<feature type="binding site" evidence="1">
    <location>
        <position position="200"/>
    </location>
    <ligand>
        <name>S-adenosyl-L-methionine</name>
        <dbReference type="ChEBI" id="CHEBI:59789"/>
    </ligand>
</feature>
<dbReference type="SUPFAM" id="SSF53335">
    <property type="entry name" value="S-adenosyl-L-methionine-dependent methyltransferases"/>
    <property type="match status" value="1"/>
</dbReference>
<dbReference type="EC" id="2.1.1.266" evidence="1"/>
<evidence type="ECO:0000256" key="1">
    <source>
        <dbReference type="HAMAP-Rule" id="MF_00934"/>
    </source>
</evidence>
<feature type="binding site" evidence="1">
    <location>
        <begin position="179"/>
        <end position="180"/>
    </location>
    <ligand>
        <name>S-adenosyl-L-methionine</name>
        <dbReference type="ChEBI" id="CHEBI:59789"/>
    </ligand>
</feature>
<dbReference type="GO" id="GO:0003723">
    <property type="term" value="F:RNA binding"/>
    <property type="evidence" value="ECO:0007669"/>
    <property type="project" value="UniProtKB-UniRule"/>
</dbReference>
<accession>S5YDU0</accession>
<dbReference type="AlphaFoldDB" id="S5YDU0"/>
<dbReference type="PATRIC" id="fig|1367847.3.peg.2559"/>
<reference evidence="2 3" key="1">
    <citation type="journal article" date="2014" name="BMC Genomics">
        <title>Architecture and functions of a multipartite genome of the methylotrophic bacterium Paracoccus aminophilus JCM 7686, containing primary and secondary chromids.</title>
        <authorList>
            <person name="Dziewit L."/>
            <person name="Czarnecki J."/>
            <person name="Wibberg D."/>
            <person name="Radlinska M."/>
            <person name="Mrozek P."/>
            <person name="Szymczak M."/>
            <person name="Schluter A."/>
            <person name="Puhler A."/>
            <person name="Bartosik D."/>
        </authorList>
    </citation>
    <scope>NUCLEOTIDE SEQUENCE [LARGE SCALE GENOMIC DNA]</scope>
    <source>
        <strain evidence="2">JCM 7686</strain>
    </source>
</reference>
<evidence type="ECO:0000313" key="3">
    <source>
        <dbReference type="Proteomes" id="UP000015480"/>
    </source>
</evidence>
<comment type="similarity">
    <text evidence="1">Belongs to the RlmJ family.</text>
</comment>
<dbReference type="HOGENOM" id="CLU_061769_0_0_5"/>
<feature type="site" description="Interaction with substrate rRNA" evidence="1">
    <location>
        <position position="44"/>
    </location>
</feature>
<dbReference type="GO" id="GO:0070475">
    <property type="term" value="P:rRNA base methylation"/>
    <property type="evidence" value="ECO:0007669"/>
    <property type="project" value="UniProtKB-UniRule"/>
</dbReference>
<dbReference type="HAMAP" id="MF_00934">
    <property type="entry name" value="23SrRNA_methyltr_J"/>
    <property type="match status" value="1"/>
</dbReference>
<keyword evidence="1" id="KW-0489">Methyltransferase</keyword>
<feature type="binding site" evidence="1">
    <location>
        <position position="157"/>
    </location>
    <ligand>
        <name>S-adenosyl-L-methionine</name>
        <dbReference type="ChEBI" id="CHEBI:59789"/>
    </ligand>
</feature>
<protein>
    <recommendedName>
        <fullName evidence="1">Ribosomal RNA large subunit methyltransferase J</fullName>
        <ecNumber evidence="1">2.1.1.266</ecNumber>
    </recommendedName>
    <alternativeName>
        <fullName evidence="1">23S rRNA (adenine(2030)-N6)-methyltransferase</fullName>
    </alternativeName>
    <alternativeName>
        <fullName evidence="1">23S rRNA m6A2030 methyltransferase</fullName>
    </alternativeName>
</protein>
<evidence type="ECO:0000313" key="2">
    <source>
        <dbReference type="EMBL" id="AGT09623.1"/>
    </source>
</evidence>
<feature type="binding site" evidence="1">
    <location>
        <position position="59"/>
    </location>
    <ligand>
        <name>S-adenosyl-L-methionine</name>
        <dbReference type="ChEBI" id="CHEBI:59789"/>
    </ligand>
</feature>
<sequence>MPHPIRGPSSSLGQRCAAVPPPPPWAPPLFFFSDLDYPQRMLSYQHAYHAGNLADFQKHALLAWMLAYLTDKPKPMTYIETHAGRGLYDLGGDEARKTGEAEAGISRALTEGWLPETHPLRQVLASVRREYGPDAYPGSPLIAETLLRPDDVIHLAELHPAEADALADAAPFAHLHREDGFAMANALCPPMPRRGLLLIDPSFEVKADYDRIPRFIGQIARKWNVGVIALWYPLLADARHGPMLKALQVAFPEALRHEVQFPPARPGHGMVGSGMFVVNPPFGIDEETRRLDAIFAGL</sequence>